<name>A0AAE4ATW1_9HYPH</name>
<feature type="domain" description="LUD" evidence="1">
    <location>
        <begin position="124"/>
        <end position="221"/>
    </location>
</feature>
<dbReference type="Gene3D" id="3.40.50.10420">
    <property type="entry name" value="NagB/RpiA/CoA transferase-like"/>
    <property type="match status" value="1"/>
</dbReference>
<dbReference type="Proteomes" id="UP001229244">
    <property type="component" value="Unassembled WGS sequence"/>
</dbReference>
<sequence>MKAKDAILGRIRSGLGVDPAHDEARRLWVQDRLARHPRNTVPSRGGLPLDEQVALFRAQVEAVSATTDRVSDRAGVAAAIAAYVNGRNDLSPLRRGDDPRFAEIDWRQVPGEVLTGAAEDGDRIGLSYALAGIAETGTSVLASGPDNPTTLAFLPDISIILVDVDTLCGDMESAFDRVRTRYDGAVPRTLNLITGPSRSADIEQTLLLGAHGPRALHVILVG</sequence>
<evidence type="ECO:0000313" key="3">
    <source>
        <dbReference type="Proteomes" id="UP001229244"/>
    </source>
</evidence>
<evidence type="ECO:0000259" key="1">
    <source>
        <dbReference type="Pfam" id="PF02589"/>
    </source>
</evidence>
<dbReference type="SUPFAM" id="SSF100950">
    <property type="entry name" value="NagB/RpiA/CoA transferase-like"/>
    <property type="match status" value="1"/>
</dbReference>
<dbReference type="Pfam" id="PF02589">
    <property type="entry name" value="LUD_dom"/>
    <property type="match status" value="1"/>
</dbReference>
<proteinExistence type="predicted"/>
<dbReference type="PANTHER" id="PTHR43682:SF1">
    <property type="entry name" value="LACTATE UTILIZATION PROTEIN C"/>
    <property type="match status" value="1"/>
</dbReference>
<dbReference type="AlphaFoldDB" id="A0AAE4ATW1"/>
<protein>
    <submittedName>
        <fullName evidence="2">L-lactate dehydrogenase complex protein LldG</fullName>
    </submittedName>
</protein>
<dbReference type="InterPro" id="IPR003741">
    <property type="entry name" value="LUD_dom"/>
</dbReference>
<dbReference type="InterPro" id="IPR024185">
    <property type="entry name" value="FTHF_cligase-like_sf"/>
</dbReference>
<reference evidence="2" key="1">
    <citation type="submission" date="2023-07" db="EMBL/GenBank/DDBJ databases">
        <title>Genomic Encyclopedia of Type Strains, Phase IV (KMG-IV): sequencing the most valuable type-strain genomes for metagenomic binning, comparative biology and taxonomic classification.</title>
        <authorList>
            <person name="Goeker M."/>
        </authorList>
    </citation>
    <scope>NUCLEOTIDE SEQUENCE</scope>
    <source>
        <strain evidence="2">DSM 21202</strain>
    </source>
</reference>
<dbReference type="InterPro" id="IPR037171">
    <property type="entry name" value="NagB/RpiA_transferase-like"/>
</dbReference>
<comment type="caution">
    <text evidence="2">The sequence shown here is derived from an EMBL/GenBank/DDBJ whole genome shotgun (WGS) entry which is preliminary data.</text>
</comment>
<keyword evidence="3" id="KW-1185">Reference proteome</keyword>
<dbReference type="PANTHER" id="PTHR43682">
    <property type="entry name" value="LACTATE UTILIZATION PROTEIN C"/>
    <property type="match status" value="1"/>
</dbReference>
<gene>
    <name evidence="2" type="ORF">J2S73_003003</name>
</gene>
<evidence type="ECO:0000313" key="2">
    <source>
        <dbReference type="EMBL" id="MDQ0316527.1"/>
    </source>
</evidence>
<dbReference type="RefSeq" id="WP_306886413.1">
    <property type="nucleotide sequence ID" value="NZ_JAUSUL010000003.1"/>
</dbReference>
<accession>A0AAE4ATW1</accession>
<organism evidence="2 3">
    <name type="scientific">Amorphus orientalis</name>
    <dbReference type="NCBI Taxonomy" id="649198"/>
    <lineage>
        <taxon>Bacteria</taxon>
        <taxon>Pseudomonadati</taxon>
        <taxon>Pseudomonadota</taxon>
        <taxon>Alphaproteobacteria</taxon>
        <taxon>Hyphomicrobiales</taxon>
        <taxon>Amorphaceae</taxon>
        <taxon>Amorphus</taxon>
    </lineage>
</organism>
<dbReference type="EMBL" id="JAUSUL010000003">
    <property type="protein sequence ID" value="MDQ0316527.1"/>
    <property type="molecule type" value="Genomic_DNA"/>
</dbReference>